<name>A0A9N7YJR3_PLEPL</name>
<proteinExistence type="predicted"/>
<dbReference type="AlphaFoldDB" id="A0A9N7YJR3"/>
<reference evidence="1" key="1">
    <citation type="submission" date="2020-03" db="EMBL/GenBank/DDBJ databases">
        <authorList>
            <person name="Weist P."/>
        </authorList>
    </citation>
    <scope>NUCLEOTIDE SEQUENCE</scope>
</reference>
<organism evidence="1 2">
    <name type="scientific">Pleuronectes platessa</name>
    <name type="common">European plaice</name>
    <dbReference type="NCBI Taxonomy" id="8262"/>
    <lineage>
        <taxon>Eukaryota</taxon>
        <taxon>Metazoa</taxon>
        <taxon>Chordata</taxon>
        <taxon>Craniata</taxon>
        <taxon>Vertebrata</taxon>
        <taxon>Euteleostomi</taxon>
        <taxon>Actinopterygii</taxon>
        <taxon>Neopterygii</taxon>
        <taxon>Teleostei</taxon>
        <taxon>Neoteleostei</taxon>
        <taxon>Acanthomorphata</taxon>
        <taxon>Carangaria</taxon>
        <taxon>Pleuronectiformes</taxon>
        <taxon>Pleuronectoidei</taxon>
        <taxon>Pleuronectidae</taxon>
        <taxon>Pleuronectes</taxon>
    </lineage>
</organism>
<dbReference type="EMBL" id="CADEAL010000909">
    <property type="protein sequence ID" value="CAB1426724.1"/>
    <property type="molecule type" value="Genomic_DNA"/>
</dbReference>
<protein>
    <submittedName>
        <fullName evidence="1">Uncharacterized protein</fullName>
    </submittedName>
</protein>
<evidence type="ECO:0000313" key="2">
    <source>
        <dbReference type="Proteomes" id="UP001153269"/>
    </source>
</evidence>
<sequence>MFSPSWRWRPFRWSCTNTTLCLTGEGIRSATLTTRHCGRVKWGGRNDRQTLWVGEADADEWEPNLLLPLHVLRLTVKRGVANKSVQNGLHISEDRLRWSCAVSLETDASTHQAERWPTVQLVRDPVARQKQSIVDEINTEETCSSTAEVLSDHFLPVALQLLVHEPLKTLTSC</sequence>
<gene>
    <name evidence="1" type="ORF">PLEPLA_LOCUS14662</name>
</gene>
<accession>A0A9N7YJR3</accession>
<keyword evidence="2" id="KW-1185">Reference proteome</keyword>
<dbReference type="Proteomes" id="UP001153269">
    <property type="component" value="Unassembled WGS sequence"/>
</dbReference>
<evidence type="ECO:0000313" key="1">
    <source>
        <dbReference type="EMBL" id="CAB1426724.1"/>
    </source>
</evidence>
<comment type="caution">
    <text evidence="1">The sequence shown here is derived from an EMBL/GenBank/DDBJ whole genome shotgun (WGS) entry which is preliminary data.</text>
</comment>